<dbReference type="AlphaFoldDB" id="A0A9Q1KNG7"/>
<evidence type="ECO:0000256" key="1">
    <source>
        <dbReference type="SAM" id="MobiDB-lite"/>
    </source>
</evidence>
<dbReference type="InterPro" id="IPR025640">
    <property type="entry name" value="GYF_2"/>
</dbReference>
<name>A0A9Q1KNG7_9CARY</name>
<gene>
    <name evidence="4" type="ORF">Cgig2_000775</name>
    <name evidence="3" type="ORF">Cgig2_018764</name>
</gene>
<dbReference type="PANTHER" id="PTHR37755">
    <property type="entry name" value="PROTEIN TIC 56, CHLOROPLASTIC"/>
    <property type="match status" value="1"/>
</dbReference>
<dbReference type="Proteomes" id="UP001153076">
    <property type="component" value="Unassembled WGS sequence"/>
</dbReference>
<keyword evidence="5" id="KW-1185">Reference proteome</keyword>
<protein>
    <recommendedName>
        <fullName evidence="2">GYF domain-containing protein</fullName>
    </recommendedName>
</protein>
<feature type="region of interest" description="Disordered" evidence="1">
    <location>
        <begin position="43"/>
        <end position="62"/>
    </location>
</feature>
<dbReference type="GO" id="GO:0045037">
    <property type="term" value="P:protein import into chloroplast stroma"/>
    <property type="evidence" value="ECO:0007669"/>
    <property type="project" value="TreeGrafter"/>
</dbReference>
<proteinExistence type="predicted"/>
<dbReference type="EMBL" id="JAKOGI010000049">
    <property type="protein sequence ID" value="KAJ8446764.1"/>
    <property type="molecule type" value="Genomic_DNA"/>
</dbReference>
<dbReference type="EMBL" id="JAKOGI010001297">
    <property type="protein sequence ID" value="KAJ8426400.1"/>
    <property type="molecule type" value="Genomic_DNA"/>
</dbReference>
<evidence type="ECO:0000313" key="4">
    <source>
        <dbReference type="EMBL" id="KAJ8446764.1"/>
    </source>
</evidence>
<evidence type="ECO:0000259" key="2">
    <source>
        <dbReference type="Pfam" id="PF14237"/>
    </source>
</evidence>
<dbReference type="InterPro" id="IPR037471">
    <property type="entry name" value="TIC56"/>
</dbReference>
<comment type="caution">
    <text evidence="4">The sequence shown here is derived from an EMBL/GenBank/DDBJ whole genome shotgun (WGS) entry which is preliminary data.</text>
</comment>
<evidence type="ECO:0000313" key="3">
    <source>
        <dbReference type="EMBL" id="KAJ8426400.1"/>
    </source>
</evidence>
<dbReference type="Pfam" id="PF14237">
    <property type="entry name" value="GYF_2"/>
    <property type="match status" value="1"/>
</dbReference>
<dbReference type="OrthoDB" id="523541at2759"/>
<accession>A0A9Q1KNG7</accession>
<feature type="compositionally biased region" description="Polar residues" evidence="1">
    <location>
        <begin position="43"/>
        <end position="60"/>
    </location>
</feature>
<dbReference type="GO" id="GO:0009706">
    <property type="term" value="C:chloroplast inner membrane"/>
    <property type="evidence" value="ECO:0007669"/>
    <property type="project" value="TreeGrafter"/>
</dbReference>
<organism evidence="4 5">
    <name type="scientific">Carnegiea gigantea</name>
    <dbReference type="NCBI Taxonomy" id="171969"/>
    <lineage>
        <taxon>Eukaryota</taxon>
        <taxon>Viridiplantae</taxon>
        <taxon>Streptophyta</taxon>
        <taxon>Embryophyta</taxon>
        <taxon>Tracheophyta</taxon>
        <taxon>Spermatophyta</taxon>
        <taxon>Magnoliopsida</taxon>
        <taxon>eudicotyledons</taxon>
        <taxon>Gunneridae</taxon>
        <taxon>Pentapetalae</taxon>
        <taxon>Caryophyllales</taxon>
        <taxon>Cactineae</taxon>
        <taxon>Cactaceae</taxon>
        <taxon>Cactoideae</taxon>
        <taxon>Echinocereeae</taxon>
        <taxon>Carnegiea</taxon>
    </lineage>
</organism>
<evidence type="ECO:0000313" key="5">
    <source>
        <dbReference type="Proteomes" id="UP001153076"/>
    </source>
</evidence>
<feature type="domain" description="GYF" evidence="2">
    <location>
        <begin position="286"/>
        <end position="336"/>
    </location>
</feature>
<reference evidence="4" key="1">
    <citation type="submission" date="2022-04" db="EMBL/GenBank/DDBJ databases">
        <title>Carnegiea gigantea Genome sequencing and assembly v2.</title>
        <authorList>
            <person name="Copetti D."/>
            <person name="Sanderson M.J."/>
            <person name="Burquez A."/>
            <person name="Wojciechowski M.F."/>
        </authorList>
    </citation>
    <scope>NUCLEOTIDE SEQUENCE</scope>
    <source>
        <strain evidence="4">SGP5-SGP5p</strain>
        <tissue evidence="4">Aerial part</tissue>
    </source>
</reference>
<sequence length="605" mass="69843">MASINLGPFGEHWFHWFEKPPQPLSLPNFLPLNLSQNPSRPLNFSSLSLPGSKKAPSNSKPGKYEQMLDQFWWECENLPDFRHTPEVEKILKDDPVFEHKENPKPEEVEENKKWWEEFRNSPVVQFLVKAEEIADTLNEMELKANEAPFWREDSKLWKAVPHVTGLDGRPMPRKALRSSMEADGKFWDFFKQFLFGLWGFKQRPYPPGRPIDAAQAIGYKNLEERLIGKDFGIFILTSLEMVKVTYVMFSGALLPHIAALLFFPFHIACYCVMHVKKRIVMRTGGWYYKDRLGRTRGPCELIQLKTAWGGGIIDTHTFVWGEDMDEWAPIGMIYGLEGAIATWEVRLGAAATAFLHKLQKGIPPWVPLKGHEKKTYKQLQEEAVESKNRDLAVLKANDGIWPGVRAPSHTFFLWASGSELTTILESDYMPNKYIPKDLRKQLAEVIPGLRPWEVLSVEQAMDQITYDREWYREPLGSYTTGPPYIQRWNRDILKVCWNGCFDSKAYATTDFMSPNEIVMPGAKEIFDGVQQVGTGIYKWIEPEVPNFHEVVKKFRQDSRARQERWLRKMEEEKNAEERDGTKSAVASGENLVSTLVEDRTLQFSC</sequence>
<dbReference type="PANTHER" id="PTHR37755:SF1">
    <property type="entry name" value="PROTEIN TIC 56, CHLOROPLASTIC"/>
    <property type="match status" value="1"/>
</dbReference>